<dbReference type="Pfam" id="PF21716">
    <property type="entry name" value="dnstrm_HI1420"/>
    <property type="match status" value="1"/>
</dbReference>
<sequence>MNKITTRPWDSAEHLKTDEDIAAYLDAVLEEAGDDTAFIAKAIGTVARARGMTQLANDTGLAREALYRALSPTGNPNFGTVLKVLRALGVQLHAAPVTAS</sequence>
<dbReference type="EMBL" id="JBHSMM010000001">
    <property type="protein sequence ID" value="MFC5440153.1"/>
    <property type="molecule type" value="Genomic_DNA"/>
</dbReference>
<dbReference type="RefSeq" id="WP_377339960.1">
    <property type="nucleotide sequence ID" value="NZ_JALBWS010000012.1"/>
</dbReference>
<name>A0ABW0JVH7_9GAMM</name>
<organism evidence="1 2">
    <name type="scientific">Rhodanobacter ginsenosidimutans</name>
    <dbReference type="NCBI Taxonomy" id="490571"/>
    <lineage>
        <taxon>Bacteria</taxon>
        <taxon>Pseudomonadati</taxon>
        <taxon>Pseudomonadota</taxon>
        <taxon>Gammaproteobacteria</taxon>
        <taxon>Lysobacterales</taxon>
        <taxon>Rhodanobacteraceae</taxon>
        <taxon>Rhodanobacter</taxon>
    </lineage>
</organism>
<dbReference type="PANTHER" id="PTHR40275">
    <property type="entry name" value="SSL7038 PROTEIN"/>
    <property type="match status" value="1"/>
</dbReference>
<dbReference type="PANTHER" id="PTHR40275:SF1">
    <property type="entry name" value="SSL7038 PROTEIN"/>
    <property type="match status" value="1"/>
</dbReference>
<protein>
    <submittedName>
        <fullName evidence="1">Addiction module antidote protein</fullName>
    </submittedName>
</protein>
<dbReference type="InterPro" id="IPR010982">
    <property type="entry name" value="Lambda_DNA-bd_dom_sf"/>
</dbReference>
<proteinExistence type="predicted"/>
<reference evidence="2" key="1">
    <citation type="journal article" date="2019" name="Int. J. Syst. Evol. Microbiol.">
        <title>The Global Catalogue of Microorganisms (GCM) 10K type strain sequencing project: providing services to taxonomists for standard genome sequencing and annotation.</title>
        <authorList>
            <consortium name="The Broad Institute Genomics Platform"/>
            <consortium name="The Broad Institute Genome Sequencing Center for Infectious Disease"/>
            <person name="Wu L."/>
            <person name="Ma J."/>
        </authorList>
    </citation>
    <scope>NUCLEOTIDE SEQUENCE [LARGE SCALE GENOMIC DNA]</scope>
    <source>
        <strain evidence="2">KACC 12822</strain>
    </source>
</reference>
<evidence type="ECO:0000313" key="2">
    <source>
        <dbReference type="Proteomes" id="UP001596018"/>
    </source>
</evidence>
<evidence type="ECO:0000313" key="1">
    <source>
        <dbReference type="EMBL" id="MFC5440153.1"/>
    </source>
</evidence>
<keyword evidence="2" id="KW-1185">Reference proteome</keyword>
<dbReference type="Proteomes" id="UP001596018">
    <property type="component" value="Unassembled WGS sequence"/>
</dbReference>
<gene>
    <name evidence="1" type="ORF">ACFPK0_09035</name>
</gene>
<dbReference type="NCBIfam" id="TIGR02684">
    <property type="entry name" value="dnstrm_HI1420"/>
    <property type="match status" value="1"/>
</dbReference>
<dbReference type="SUPFAM" id="SSF47413">
    <property type="entry name" value="lambda repressor-like DNA-binding domains"/>
    <property type="match status" value="1"/>
</dbReference>
<accession>A0ABW0JVH7</accession>
<comment type="caution">
    <text evidence="1">The sequence shown here is derived from an EMBL/GenBank/DDBJ whole genome shotgun (WGS) entry which is preliminary data.</text>
</comment>
<dbReference type="InterPro" id="IPR014057">
    <property type="entry name" value="HI1420"/>
</dbReference>